<accession>A0ABW5PGC3</accession>
<protein>
    <recommendedName>
        <fullName evidence="3">Zinc-finger domain-containing protein</fullName>
    </recommendedName>
</protein>
<dbReference type="Proteomes" id="UP001597541">
    <property type="component" value="Unassembled WGS sequence"/>
</dbReference>
<gene>
    <name evidence="1" type="ORF">ACFSUF_18860</name>
</gene>
<proteinExistence type="predicted"/>
<reference evidence="2" key="1">
    <citation type="journal article" date="2019" name="Int. J. Syst. Evol. Microbiol.">
        <title>The Global Catalogue of Microorganisms (GCM) 10K type strain sequencing project: providing services to taxonomists for standard genome sequencing and annotation.</title>
        <authorList>
            <consortium name="The Broad Institute Genomics Platform"/>
            <consortium name="The Broad Institute Genome Sequencing Center for Infectious Disease"/>
            <person name="Wu L."/>
            <person name="Ma J."/>
        </authorList>
    </citation>
    <scope>NUCLEOTIDE SEQUENCE [LARGE SCALE GENOMIC DNA]</scope>
    <source>
        <strain evidence="2">KCTC 3950</strain>
    </source>
</reference>
<evidence type="ECO:0000313" key="1">
    <source>
        <dbReference type="EMBL" id="MFD2614477.1"/>
    </source>
</evidence>
<dbReference type="EMBL" id="JBHUME010000012">
    <property type="protein sequence ID" value="MFD2614477.1"/>
    <property type="molecule type" value="Genomic_DNA"/>
</dbReference>
<name>A0ABW5PGC3_9BACL</name>
<keyword evidence="2" id="KW-1185">Reference proteome</keyword>
<comment type="caution">
    <text evidence="1">The sequence shown here is derived from an EMBL/GenBank/DDBJ whole genome shotgun (WGS) entry which is preliminary data.</text>
</comment>
<sequence>MDRREMRILAGMIIDENCRGCSYKKQYMKKQTNRVTSELDKHCNTVCQAGIKLVALGKEINKPRNDQRKKRSLHLLAMEESCLEESEVFV</sequence>
<evidence type="ECO:0008006" key="3">
    <source>
        <dbReference type="Google" id="ProtNLM"/>
    </source>
</evidence>
<evidence type="ECO:0000313" key="2">
    <source>
        <dbReference type="Proteomes" id="UP001597541"/>
    </source>
</evidence>
<organism evidence="1 2">
    <name type="scientific">Paenibacillus gansuensis</name>
    <dbReference type="NCBI Taxonomy" id="306542"/>
    <lineage>
        <taxon>Bacteria</taxon>
        <taxon>Bacillati</taxon>
        <taxon>Bacillota</taxon>
        <taxon>Bacilli</taxon>
        <taxon>Bacillales</taxon>
        <taxon>Paenibacillaceae</taxon>
        <taxon>Paenibacillus</taxon>
    </lineage>
</organism>
<dbReference type="RefSeq" id="WP_377605385.1">
    <property type="nucleotide sequence ID" value="NZ_JBHUME010000012.1"/>
</dbReference>